<evidence type="ECO:0000313" key="1">
    <source>
        <dbReference type="EMBL" id="KJR88412.1"/>
    </source>
</evidence>
<proteinExistence type="predicted"/>
<comment type="caution">
    <text evidence="1">The sequence shown here is derived from an EMBL/GenBank/DDBJ whole genome shotgun (WGS) entry which is preliminary data.</text>
</comment>
<dbReference type="VEuPathDB" id="FungiDB:SPSK_08200"/>
<sequence>MSTDVDGTGVLPSMSRLLKSVASRGADGGLLLLLSRGEDACLLADEELWKGVQGQITVARGRGKKGAARGRGDFAVVEVEKEL</sequence>
<evidence type="ECO:0000313" key="2">
    <source>
        <dbReference type="Proteomes" id="UP000033710"/>
    </source>
</evidence>
<gene>
    <name evidence="1" type="ORF">SPSK_08200</name>
</gene>
<dbReference type="RefSeq" id="XP_016591088.1">
    <property type="nucleotide sequence ID" value="XM_016734838.1"/>
</dbReference>
<reference evidence="1 2" key="1">
    <citation type="journal article" date="2014" name="BMC Genomics">
        <title>Comparative genomics of the major fungal agents of human and animal Sporotrichosis: Sporothrix schenckii and Sporothrix brasiliensis.</title>
        <authorList>
            <person name="Teixeira M.M."/>
            <person name="de Almeida L.G."/>
            <person name="Kubitschek-Barreira P."/>
            <person name="Alves F.L."/>
            <person name="Kioshima E.S."/>
            <person name="Abadio A.K."/>
            <person name="Fernandes L."/>
            <person name="Derengowski L.S."/>
            <person name="Ferreira K.S."/>
            <person name="Souza R.C."/>
            <person name="Ruiz J.C."/>
            <person name="de Andrade N.C."/>
            <person name="Paes H.C."/>
            <person name="Nicola A.M."/>
            <person name="Albuquerque P."/>
            <person name="Gerber A.L."/>
            <person name="Martins V.P."/>
            <person name="Peconick L.D."/>
            <person name="Neto A.V."/>
            <person name="Chaucanez C.B."/>
            <person name="Silva P.A."/>
            <person name="Cunha O.L."/>
            <person name="de Oliveira F.F."/>
            <person name="dos Santos T.C."/>
            <person name="Barros A.L."/>
            <person name="Soares M.A."/>
            <person name="de Oliveira L.M."/>
            <person name="Marini M.M."/>
            <person name="Villalobos-Duno H."/>
            <person name="Cunha M.M."/>
            <person name="de Hoog S."/>
            <person name="da Silveira J.F."/>
            <person name="Henrissat B."/>
            <person name="Nino-Vega G.A."/>
            <person name="Cisalpino P.S."/>
            <person name="Mora-Montes H.M."/>
            <person name="Almeida S.R."/>
            <person name="Stajich J.E."/>
            <person name="Lopes-Bezerra L.M."/>
            <person name="Vasconcelos A.T."/>
            <person name="Felipe M.S."/>
        </authorList>
    </citation>
    <scope>NUCLEOTIDE SEQUENCE [LARGE SCALE GENOMIC DNA]</scope>
    <source>
        <strain evidence="1 2">1099-18</strain>
    </source>
</reference>
<name>A0A0F2MFJ4_SPOSC</name>
<dbReference type="EMBL" id="AXCR01000004">
    <property type="protein sequence ID" value="KJR88412.1"/>
    <property type="molecule type" value="Genomic_DNA"/>
</dbReference>
<dbReference type="GeneID" id="27670115"/>
<dbReference type="AlphaFoldDB" id="A0A0F2MFJ4"/>
<dbReference type="KEGG" id="ssck:SPSK_08200"/>
<organism evidence="1 2">
    <name type="scientific">Sporothrix schenckii 1099-18</name>
    <dbReference type="NCBI Taxonomy" id="1397361"/>
    <lineage>
        <taxon>Eukaryota</taxon>
        <taxon>Fungi</taxon>
        <taxon>Dikarya</taxon>
        <taxon>Ascomycota</taxon>
        <taxon>Pezizomycotina</taxon>
        <taxon>Sordariomycetes</taxon>
        <taxon>Sordariomycetidae</taxon>
        <taxon>Ophiostomatales</taxon>
        <taxon>Ophiostomataceae</taxon>
        <taxon>Sporothrix</taxon>
    </lineage>
</organism>
<accession>A0A0F2MFJ4</accession>
<protein>
    <submittedName>
        <fullName evidence="1">Uncharacterized protein</fullName>
    </submittedName>
</protein>
<reference evidence="1 2" key="2">
    <citation type="journal article" date="2015" name="Eukaryot. Cell">
        <title>Asexual propagation of a virulent clone complex in a human and feline outbreak of sporotrichosis.</title>
        <authorList>
            <person name="Teixeira Mde M."/>
            <person name="Rodrigues A.M."/>
            <person name="Tsui C.K."/>
            <person name="de Almeida L.G."/>
            <person name="Van Diepeningen A.D."/>
            <person name="van den Ende B.G."/>
            <person name="Fernandes G.F."/>
            <person name="Kano R."/>
            <person name="Hamelin R.C."/>
            <person name="Lopes-Bezerra L.M."/>
            <person name="Vasconcelos A.T."/>
            <person name="de Hoog S."/>
            <person name="de Camargo Z.P."/>
            <person name="Felipe M.S."/>
        </authorList>
    </citation>
    <scope>NUCLEOTIDE SEQUENCE [LARGE SCALE GENOMIC DNA]</scope>
    <source>
        <strain evidence="1 2">1099-18</strain>
    </source>
</reference>
<dbReference type="Proteomes" id="UP000033710">
    <property type="component" value="Unassembled WGS sequence"/>
</dbReference>